<proteinExistence type="predicted"/>
<evidence type="ECO:0000256" key="1">
    <source>
        <dbReference type="SAM" id="MobiDB-lite"/>
    </source>
</evidence>
<evidence type="ECO:0000313" key="3">
    <source>
        <dbReference type="Proteomes" id="UP000187429"/>
    </source>
</evidence>
<comment type="caution">
    <text evidence="2">The sequence shown here is derived from an EMBL/GenBank/DDBJ whole genome shotgun (WGS) entry which is preliminary data.</text>
</comment>
<dbReference type="OrthoDB" id="5545891at2759"/>
<sequence length="86" mass="9844">MMEVLAPKCDAQHIKTRAPMTEVESYPALLEAIPGMKEDFFRSPLDEKVRKDVIYGFPKFIAMNYQPPPRNDSAPLSSQETRFNVL</sequence>
<protein>
    <submittedName>
        <fullName evidence="2">Uncharacterized protein</fullName>
    </submittedName>
</protein>
<dbReference type="AlphaFoldDB" id="A0A1R1YSJ0"/>
<evidence type="ECO:0000313" key="2">
    <source>
        <dbReference type="EMBL" id="OMJ29869.1"/>
    </source>
</evidence>
<dbReference type="EMBL" id="LSSM01000154">
    <property type="protein sequence ID" value="OMJ29869.1"/>
    <property type="molecule type" value="Genomic_DNA"/>
</dbReference>
<dbReference type="Proteomes" id="UP000187429">
    <property type="component" value="Unassembled WGS sequence"/>
</dbReference>
<feature type="region of interest" description="Disordered" evidence="1">
    <location>
        <begin position="66"/>
        <end position="86"/>
    </location>
</feature>
<keyword evidence="3" id="KW-1185">Reference proteome</keyword>
<accession>A0A1R1YSJ0</accession>
<feature type="compositionally biased region" description="Polar residues" evidence="1">
    <location>
        <begin position="74"/>
        <end position="86"/>
    </location>
</feature>
<reference evidence="3" key="1">
    <citation type="submission" date="2017-01" db="EMBL/GenBank/DDBJ databases">
        <authorList>
            <person name="Wang Y."/>
            <person name="White M."/>
            <person name="Kvist S."/>
            <person name="Moncalvo J.-M."/>
        </authorList>
    </citation>
    <scope>NUCLEOTIDE SEQUENCE [LARGE SCALE GENOMIC DNA]</scope>
    <source>
        <strain evidence="3">ID-206-W2</strain>
    </source>
</reference>
<gene>
    <name evidence="2" type="ORF">AYI69_g605</name>
</gene>
<organism evidence="2 3">
    <name type="scientific">Smittium culicis</name>
    <dbReference type="NCBI Taxonomy" id="133412"/>
    <lineage>
        <taxon>Eukaryota</taxon>
        <taxon>Fungi</taxon>
        <taxon>Fungi incertae sedis</taxon>
        <taxon>Zoopagomycota</taxon>
        <taxon>Kickxellomycotina</taxon>
        <taxon>Harpellomycetes</taxon>
        <taxon>Harpellales</taxon>
        <taxon>Legeriomycetaceae</taxon>
        <taxon>Smittium</taxon>
    </lineage>
</organism>
<name>A0A1R1YSJ0_9FUNG</name>